<dbReference type="CDD" id="cd03424">
    <property type="entry name" value="NUDIX_ADPRase_Nudt5_UGPPase_Nudt14"/>
    <property type="match status" value="1"/>
</dbReference>
<accession>A0A1F7UT76</accession>
<comment type="cofactor">
    <cofactor evidence="1">
        <name>Mg(2+)</name>
        <dbReference type="ChEBI" id="CHEBI:18420"/>
    </cofactor>
</comment>
<dbReference type="InterPro" id="IPR000086">
    <property type="entry name" value="NUDIX_hydrolase_dom"/>
</dbReference>
<dbReference type="AlphaFoldDB" id="A0A1F7UT76"/>
<dbReference type="GO" id="GO:0019693">
    <property type="term" value="P:ribose phosphate metabolic process"/>
    <property type="evidence" value="ECO:0007669"/>
    <property type="project" value="TreeGrafter"/>
</dbReference>
<dbReference type="Pfam" id="PF00293">
    <property type="entry name" value="NUDIX"/>
    <property type="match status" value="1"/>
</dbReference>
<dbReference type="GO" id="GO:0016787">
    <property type="term" value="F:hydrolase activity"/>
    <property type="evidence" value="ECO:0007669"/>
    <property type="project" value="UniProtKB-KW"/>
</dbReference>
<dbReference type="PROSITE" id="PS51462">
    <property type="entry name" value="NUDIX"/>
    <property type="match status" value="1"/>
</dbReference>
<evidence type="ECO:0000256" key="2">
    <source>
        <dbReference type="ARBA" id="ARBA00022801"/>
    </source>
</evidence>
<evidence type="ECO:0000259" key="3">
    <source>
        <dbReference type="PROSITE" id="PS51462"/>
    </source>
</evidence>
<evidence type="ECO:0000256" key="1">
    <source>
        <dbReference type="ARBA" id="ARBA00001946"/>
    </source>
</evidence>
<reference evidence="4 5" key="1">
    <citation type="journal article" date="2016" name="Nat. Commun.">
        <title>Thousands of microbial genomes shed light on interconnected biogeochemical processes in an aquifer system.</title>
        <authorList>
            <person name="Anantharaman K."/>
            <person name="Brown C.T."/>
            <person name="Hug L.A."/>
            <person name="Sharon I."/>
            <person name="Castelle C.J."/>
            <person name="Probst A.J."/>
            <person name="Thomas B.C."/>
            <person name="Singh A."/>
            <person name="Wilkins M.J."/>
            <person name="Karaoz U."/>
            <person name="Brodie E.L."/>
            <person name="Williams K.H."/>
            <person name="Hubbard S.S."/>
            <person name="Banfield J.F."/>
        </authorList>
    </citation>
    <scope>NUCLEOTIDE SEQUENCE [LARGE SCALE GENOMIC DNA]</scope>
</reference>
<evidence type="ECO:0000313" key="4">
    <source>
        <dbReference type="EMBL" id="OGL81465.1"/>
    </source>
</evidence>
<keyword evidence="2" id="KW-0378">Hydrolase</keyword>
<dbReference type="PANTHER" id="PTHR11839:SF18">
    <property type="entry name" value="NUDIX HYDROLASE DOMAIN-CONTAINING PROTEIN"/>
    <property type="match status" value="1"/>
</dbReference>
<dbReference type="PANTHER" id="PTHR11839">
    <property type="entry name" value="UDP/ADP-SUGAR PYROPHOSPHATASE"/>
    <property type="match status" value="1"/>
</dbReference>
<dbReference type="GO" id="GO:0006753">
    <property type="term" value="P:nucleoside phosphate metabolic process"/>
    <property type="evidence" value="ECO:0007669"/>
    <property type="project" value="TreeGrafter"/>
</dbReference>
<organism evidence="4 5">
    <name type="scientific">Candidatus Uhrbacteria bacterium RIFCSPLOWO2_01_FULL_47_25</name>
    <dbReference type="NCBI Taxonomy" id="1802402"/>
    <lineage>
        <taxon>Bacteria</taxon>
        <taxon>Candidatus Uhriibacteriota</taxon>
    </lineage>
</organism>
<name>A0A1F7UT76_9BACT</name>
<dbReference type="Gene3D" id="3.90.79.10">
    <property type="entry name" value="Nucleoside Triphosphate Pyrophosphohydrolase"/>
    <property type="match status" value="1"/>
</dbReference>
<dbReference type="SUPFAM" id="SSF55811">
    <property type="entry name" value="Nudix"/>
    <property type="match status" value="1"/>
</dbReference>
<proteinExistence type="predicted"/>
<sequence length="185" mass="20498">MSDIKPWKTLSSEVVWEGGNLKIRKDTCLLPDGIIIPDFYVREDKDVAIIFCVTKNREVVLVRQFRQGAGGEGEITLELPAGLKDSHDHSIEDTARRELLEETGYSCEVMEQCAKWLSSVTGTAHVFVFAAEGADKIASPKHTPGEFTEVEIVPLNKLQEIASSGAIKPAIHIAAVYYMLQRLGR</sequence>
<evidence type="ECO:0000313" key="5">
    <source>
        <dbReference type="Proteomes" id="UP000176846"/>
    </source>
</evidence>
<gene>
    <name evidence="4" type="ORF">A2936_00075</name>
</gene>
<protein>
    <recommendedName>
        <fullName evidence="3">Nudix hydrolase domain-containing protein</fullName>
    </recommendedName>
</protein>
<dbReference type="Proteomes" id="UP000176846">
    <property type="component" value="Unassembled WGS sequence"/>
</dbReference>
<feature type="domain" description="Nudix hydrolase" evidence="3">
    <location>
        <begin position="42"/>
        <end position="175"/>
    </location>
</feature>
<dbReference type="InterPro" id="IPR015797">
    <property type="entry name" value="NUDIX_hydrolase-like_dom_sf"/>
</dbReference>
<dbReference type="EMBL" id="MGEK01000028">
    <property type="protein sequence ID" value="OGL81465.1"/>
    <property type="molecule type" value="Genomic_DNA"/>
</dbReference>
<comment type="caution">
    <text evidence="4">The sequence shown here is derived from an EMBL/GenBank/DDBJ whole genome shotgun (WGS) entry which is preliminary data.</text>
</comment>